<dbReference type="EMBL" id="JBGNUJ010000002">
    <property type="protein sequence ID" value="KAL3963885.1"/>
    <property type="molecule type" value="Genomic_DNA"/>
</dbReference>
<protein>
    <submittedName>
        <fullName evidence="1">Uncharacterized protein</fullName>
    </submittedName>
</protein>
<proteinExistence type="predicted"/>
<sequence length="447" mass="48292">MGQPVPDGQDGASTPGGAREAQMEASVSTARPWRPDGAHGAHGALAAVAGPLSLLDKLNLLLGAAPSPSVAWTSQKGLSREAALRWLLAAVVTTTAAAQDASSAVDGSDAASGETRDGRRLLGIRPDIDDVKLARWFLLARSPALGPWLAWSPSGGGGGLAWKWNVTEDGKTGPSEGQGRRAAVQIICLLRLAQTRKSRGHCYLSWGRASPALISLPLFASPLLLLLVRLRPVVAVNRSPVFEPGFPAAVHLHLVSESVPERMRFSSWLLSFFVVFWFSHPLRVSPVSCGGDWRGTVRGAWVRALWLAREDQSEPRRGGSFVVDQEEGECQRQKSASDRDMRRANRQMACERARHDERIGNGLRGSPSGRSAPPAPPCRSCLVVDLMDPSASMGLLALVDSRRASPNARPRRSGRAPVATRQALRCSLPLRRSFRPPRLVWTWTARL</sequence>
<accession>A0ACC4E5G0</accession>
<reference evidence="1" key="1">
    <citation type="submission" date="2024-12" db="EMBL/GenBank/DDBJ databases">
        <title>Comparative genomics and development of molecular markers within Purpureocillium lilacinum and among Purpureocillium species.</title>
        <authorList>
            <person name="Yeh Z.-Y."/>
            <person name="Ni N.-T."/>
            <person name="Lo P.-H."/>
            <person name="Mushyakhwo K."/>
            <person name="Lin C.-F."/>
            <person name="Nai Y.-S."/>
        </authorList>
    </citation>
    <scope>NUCLEOTIDE SEQUENCE</scope>
    <source>
        <strain evidence="1">NCHU-NPUST-175</strain>
    </source>
</reference>
<evidence type="ECO:0000313" key="1">
    <source>
        <dbReference type="EMBL" id="KAL3963885.1"/>
    </source>
</evidence>
<name>A0ACC4E5G0_PURLI</name>
<evidence type="ECO:0000313" key="2">
    <source>
        <dbReference type="Proteomes" id="UP001638806"/>
    </source>
</evidence>
<dbReference type="Proteomes" id="UP001638806">
    <property type="component" value="Unassembled WGS sequence"/>
</dbReference>
<keyword evidence="2" id="KW-1185">Reference proteome</keyword>
<comment type="caution">
    <text evidence="1">The sequence shown here is derived from an EMBL/GenBank/DDBJ whole genome shotgun (WGS) entry which is preliminary data.</text>
</comment>
<gene>
    <name evidence="1" type="ORF">ACCO45_000889</name>
</gene>
<organism evidence="1 2">
    <name type="scientific">Purpureocillium lilacinum</name>
    <name type="common">Paecilomyces lilacinus</name>
    <dbReference type="NCBI Taxonomy" id="33203"/>
    <lineage>
        <taxon>Eukaryota</taxon>
        <taxon>Fungi</taxon>
        <taxon>Dikarya</taxon>
        <taxon>Ascomycota</taxon>
        <taxon>Pezizomycotina</taxon>
        <taxon>Sordariomycetes</taxon>
        <taxon>Hypocreomycetidae</taxon>
        <taxon>Hypocreales</taxon>
        <taxon>Ophiocordycipitaceae</taxon>
        <taxon>Purpureocillium</taxon>
    </lineage>
</organism>